<evidence type="ECO:0000256" key="3">
    <source>
        <dbReference type="ARBA" id="ARBA00022475"/>
    </source>
</evidence>
<keyword evidence="2 7" id="KW-0813">Transport</keyword>
<keyword evidence="10" id="KW-1185">Reference proteome</keyword>
<keyword evidence="6 7" id="KW-0472">Membrane</keyword>
<keyword evidence="3" id="KW-1003">Cell membrane</keyword>
<accession>Q0KBI2</accession>
<gene>
    <name evidence="9" type="ordered locus">H16_A1507</name>
</gene>
<evidence type="ECO:0000259" key="8">
    <source>
        <dbReference type="Pfam" id="PF04290"/>
    </source>
</evidence>
<proteinExistence type="inferred from homology"/>
<dbReference type="InterPro" id="IPR055348">
    <property type="entry name" value="DctQ"/>
</dbReference>
<evidence type="ECO:0000313" key="9">
    <source>
        <dbReference type="EMBL" id="CAJ92639.1"/>
    </source>
</evidence>
<name>Q0KBI2_CUPNH</name>
<comment type="function">
    <text evidence="7">Part of the tripartite ATP-independent periplasmic (TRAP) transport system.</text>
</comment>
<keyword evidence="4 7" id="KW-0812">Transmembrane</keyword>
<feature type="domain" description="Tripartite ATP-independent periplasmic transporters DctQ component" evidence="8">
    <location>
        <begin position="46"/>
        <end position="176"/>
    </location>
</feature>
<feature type="transmembrane region" description="Helical" evidence="7">
    <location>
        <begin position="68"/>
        <end position="86"/>
    </location>
</feature>
<sequence length="199" mass="21747">MFVSKPAARLPQLLPIMPTAPSSKRWLDRLLDLFAVLGALCILAVCVIMILMSLSRETSVIFKGGDDIVAWLCAASAFLILGQTFQHGGIVRVEMLLGAVGPRRRRVLELVSLTVCLAFAAYAAWALGTFAWQSWEIGDVSQGQIVIPLWIPQSFAVLGCVGFLLAVADEWLRVVRGHKPRYQVAHEEKLAAGDFGETV</sequence>
<keyword evidence="5 7" id="KW-1133">Transmembrane helix</keyword>
<protein>
    <recommendedName>
        <fullName evidence="7">TRAP transporter small permease protein</fullName>
    </recommendedName>
</protein>
<dbReference type="STRING" id="381666.H16_A1507"/>
<dbReference type="Pfam" id="PF04290">
    <property type="entry name" value="DctQ"/>
    <property type="match status" value="1"/>
</dbReference>
<feature type="transmembrane region" description="Helical" evidence="7">
    <location>
        <begin position="147"/>
        <end position="168"/>
    </location>
</feature>
<comment type="similarity">
    <text evidence="7">Belongs to the TRAP transporter small permease family.</text>
</comment>
<reference evidence="9 10" key="1">
    <citation type="journal article" date="2006" name="Nat. Biotechnol.">
        <title>Genome sequence of the bioplastic-producing 'Knallgas' bacterium Ralstonia eutropha H16.</title>
        <authorList>
            <person name="Pohlmann A."/>
            <person name="Fricke W.F."/>
            <person name="Reinecke F."/>
            <person name="Kusian B."/>
            <person name="Liesegang H."/>
            <person name="Cramm R."/>
            <person name="Eitinger T."/>
            <person name="Ewering C."/>
            <person name="Potter M."/>
            <person name="Schwartz E."/>
            <person name="Strittmatter A."/>
            <person name="Voss I."/>
            <person name="Gottschalk G."/>
            <person name="Steinbuechel A."/>
            <person name="Friedrich B."/>
            <person name="Bowien B."/>
        </authorList>
    </citation>
    <scope>NUCLEOTIDE SEQUENCE [LARGE SCALE GENOMIC DNA]</scope>
    <source>
        <strain evidence="10">ATCC 17699 / DSM 428 / KCTC 22496 / NCIMB 10442 / H16 / Stanier 337</strain>
    </source>
</reference>
<dbReference type="KEGG" id="reh:H16_A1507"/>
<feature type="transmembrane region" description="Helical" evidence="7">
    <location>
        <begin position="107"/>
        <end position="127"/>
    </location>
</feature>
<dbReference type="GO" id="GO:0022857">
    <property type="term" value="F:transmembrane transporter activity"/>
    <property type="evidence" value="ECO:0007669"/>
    <property type="project" value="UniProtKB-UniRule"/>
</dbReference>
<evidence type="ECO:0000313" key="10">
    <source>
        <dbReference type="Proteomes" id="UP000008210"/>
    </source>
</evidence>
<dbReference type="eggNOG" id="COG4665">
    <property type="taxonomic scope" value="Bacteria"/>
</dbReference>
<evidence type="ECO:0000256" key="5">
    <source>
        <dbReference type="ARBA" id="ARBA00022989"/>
    </source>
</evidence>
<dbReference type="AlphaFoldDB" id="Q0KBI2"/>
<dbReference type="EMBL" id="AM260479">
    <property type="protein sequence ID" value="CAJ92639.1"/>
    <property type="molecule type" value="Genomic_DNA"/>
</dbReference>
<dbReference type="Proteomes" id="UP000008210">
    <property type="component" value="Chromosome 1"/>
</dbReference>
<dbReference type="HOGENOM" id="CLU_086356_2_3_4"/>
<evidence type="ECO:0000256" key="1">
    <source>
        <dbReference type="ARBA" id="ARBA00004651"/>
    </source>
</evidence>
<comment type="subunit">
    <text evidence="7">The complex comprises the extracytoplasmic solute receptor protein and the two transmembrane proteins.</text>
</comment>
<comment type="subcellular location">
    <subcellularLocation>
        <location evidence="7">Cell inner membrane</location>
        <topology evidence="7">Multi-pass membrane protein</topology>
    </subcellularLocation>
    <subcellularLocation>
        <location evidence="1">Cell membrane</location>
        <topology evidence="1">Multi-pass membrane protein</topology>
    </subcellularLocation>
</comment>
<feature type="transmembrane region" description="Helical" evidence="7">
    <location>
        <begin position="33"/>
        <end position="56"/>
    </location>
</feature>
<evidence type="ECO:0000256" key="2">
    <source>
        <dbReference type="ARBA" id="ARBA00022448"/>
    </source>
</evidence>
<organism evidence="9 10">
    <name type="scientific">Cupriavidus necator (strain ATCC 17699 / DSM 428 / KCTC 22496 / NCIMB 10442 / H16 / Stanier 337)</name>
    <name type="common">Ralstonia eutropha</name>
    <dbReference type="NCBI Taxonomy" id="381666"/>
    <lineage>
        <taxon>Bacteria</taxon>
        <taxon>Pseudomonadati</taxon>
        <taxon>Pseudomonadota</taxon>
        <taxon>Betaproteobacteria</taxon>
        <taxon>Burkholderiales</taxon>
        <taxon>Burkholderiaceae</taxon>
        <taxon>Cupriavidus</taxon>
    </lineage>
</organism>
<evidence type="ECO:0000256" key="7">
    <source>
        <dbReference type="RuleBase" id="RU369079"/>
    </source>
</evidence>
<evidence type="ECO:0000256" key="4">
    <source>
        <dbReference type="ARBA" id="ARBA00022692"/>
    </source>
</evidence>
<dbReference type="GO" id="GO:0005886">
    <property type="term" value="C:plasma membrane"/>
    <property type="evidence" value="ECO:0007669"/>
    <property type="project" value="UniProtKB-SubCell"/>
</dbReference>
<keyword evidence="7" id="KW-0997">Cell inner membrane</keyword>
<evidence type="ECO:0000256" key="6">
    <source>
        <dbReference type="ARBA" id="ARBA00023136"/>
    </source>
</evidence>